<dbReference type="Proteomes" id="UP000695022">
    <property type="component" value="Unplaced"/>
</dbReference>
<reference evidence="7" key="1">
    <citation type="submission" date="2025-08" db="UniProtKB">
        <authorList>
            <consortium name="RefSeq"/>
        </authorList>
    </citation>
    <scope>IDENTIFICATION</scope>
</reference>
<proteinExistence type="predicted"/>
<dbReference type="Pfam" id="PF13873">
    <property type="entry name" value="Myb_DNA-bind_5"/>
    <property type="match status" value="1"/>
</dbReference>
<evidence type="ECO:0000313" key="6">
    <source>
        <dbReference type="Proteomes" id="UP000695022"/>
    </source>
</evidence>
<keyword evidence="6" id="KW-1185">Reference proteome</keyword>
<evidence type="ECO:0000313" key="7">
    <source>
        <dbReference type="RefSeq" id="XP_014678818.1"/>
    </source>
</evidence>
<gene>
    <name evidence="7" type="primary">LOC106818645</name>
</gene>
<name>A0ABM1F2Z7_PRICU</name>
<sequence>MADVDATQIMLIHPENHQIAKKRKANFTASEKSYLADLVKDNYNILFGQFSSSLTAKMKHEKWEEIAGKINAIGVGSRTVAELKTLWNNLQMKAKKANGFEKRESVKTGGGPAPTPLDETTNVIISFMNDKPSFSGIPGGVETGPGYEAYTYEEEEPSGELEHLSLDVGSSDDENMVVAPQV</sequence>
<dbReference type="RefSeq" id="XP_014678818.1">
    <property type="nucleotide sequence ID" value="XM_014823332.1"/>
</dbReference>
<dbReference type="GeneID" id="106818645"/>
<comment type="function">
    <text evidence="3">Involved in transvection phenomena (= synapsis-dependent gene expression), where the synaptic pairing of chromosomes carrying genes with which zeste interacts influences the expression of these genes. Zeste binds to DNA and stimulates transcription from a nearby promoter.</text>
</comment>
<evidence type="ECO:0000256" key="4">
    <source>
        <dbReference type="SAM" id="MobiDB-lite"/>
    </source>
</evidence>
<evidence type="ECO:0000256" key="2">
    <source>
        <dbReference type="ARBA" id="ARBA00016807"/>
    </source>
</evidence>
<protein>
    <recommendedName>
        <fullName evidence="2">Regulatory protein zeste</fullName>
    </recommendedName>
</protein>
<organism evidence="6 7">
    <name type="scientific">Priapulus caudatus</name>
    <name type="common">Priapulid worm</name>
    <dbReference type="NCBI Taxonomy" id="37621"/>
    <lineage>
        <taxon>Eukaryota</taxon>
        <taxon>Metazoa</taxon>
        <taxon>Ecdysozoa</taxon>
        <taxon>Scalidophora</taxon>
        <taxon>Priapulida</taxon>
        <taxon>Priapulimorpha</taxon>
        <taxon>Priapulimorphida</taxon>
        <taxon>Priapulidae</taxon>
        <taxon>Priapulus</taxon>
    </lineage>
</organism>
<evidence type="ECO:0000259" key="5">
    <source>
        <dbReference type="Pfam" id="PF13873"/>
    </source>
</evidence>
<evidence type="ECO:0000256" key="1">
    <source>
        <dbReference type="ARBA" id="ARBA00011764"/>
    </source>
</evidence>
<dbReference type="PANTHER" id="PTHR23098">
    <property type="entry name" value="AGAP001331-PA-RELATED"/>
    <property type="match status" value="1"/>
</dbReference>
<comment type="subunit">
    <text evidence="1">Self-associates forming complexes of several hundred monomers.</text>
</comment>
<feature type="region of interest" description="Disordered" evidence="4">
    <location>
        <begin position="154"/>
        <end position="174"/>
    </location>
</feature>
<evidence type="ECO:0000256" key="3">
    <source>
        <dbReference type="ARBA" id="ARBA00025466"/>
    </source>
</evidence>
<dbReference type="InterPro" id="IPR028002">
    <property type="entry name" value="Myb_DNA-bind_5"/>
</dbReference>
<accession>A0ABM1F2Z7</accession>
<feature type="domain" description="Myb/SANT-like DNA-binding" evidence="5">
    <location>
        <begin position="23"/>
        <end position="96"/>
    </location>
</feature>
<dbReference type="PANTHER" id="PTHR23098:SF16">
    <property type="entry name" value="REGULATORY PROTEIN ZESTE"/>
    <property type="match status" value="1"/>
</dbReference>